<accession>A0A8H9FW95</accession>
<sequence>MEHCRLLLRGVAVLHSRGFELARVVSGMAPSGMYWRLSIVSARDLDPRDPLGRTVRTGAEPIWWTSGQSPEFAGVEMTSRTTPDEVADVVLRTLGEGSLRGEDTAYTRWYAGLLAECDRAGTVPVAFSDSWEPHGWQVGFGGPDHEPPPPPLLG</sequence>
<reference evidence="1" key="2">
    <citation type="submission" date="2020-09" db="EMBL/GenBank/DDBJ databases">
        <authorList>
            <person name="Sun Q."/>
            <person name="Zhou Y."/>
        </authorList>
    </citation>
    <scope>NUCLEOTIDE SEQUENCE</scope>
    <source>
        <strain evidence="1">CGMCC 1.10749</strain>
    </source>
</reference>
<evidence type="ECO:0000313" key="1">
    <source>
        <dbReference type="EMBL" id="GGB91056.1"/>
    </source>
</evidence>
<evidence type="ECO:0000313" key="2">
    <source>
        <dbReference type="Proteomes" id="UP000628079"/>
    </source>
</evidence>
<protein>
    <submittedName>
        <fullName evidence="1">Uncharacterized protein</fullName>
    </submittedName>
</protein>
<dbReference type="AlphaFoldDB" id="A0A8H9FW95"/>
<comment type="caution">
    <text evidence="1">The sequence shown here is derived from an EMBL/GenBank/DDBJ whole genome shotgun (WGS) entry which is preliminary data.</text>
</comment>
<dbReference type="Proteomes" id="UP000628079">
    <property type="component" value="Unassembled WGS sequence"/>
</dbReference>
<organism evidence="1 2">
    <name type="scientific">Knoellia flava</name>
    <dbReference type="NCBI Taxonomy" id="913969"/>
    <lineage>
        <taxon>Bacteria</taxon>
        <taxon>Bacillati</taxon>
        <taxon>Actinomycetota</taxon>
        <taxon>Actinomycetes</taxon>
        <taxon>Micrococcales</taxon>
        <taxon>Intrasporangiaceae</taxon>
        <taxon>Knoellia</taxon>
    </lineage>
</organism>
<proteinExistence type="predicted"/>
<gene>
    <name evidence="1" type="ORF">GCM10011314_33620</name>
</gene>
<dbReference type="EMBL" id="BMEA01000007">
    <property type="protein sequence ID" value="GGB91056.1"/>
    <property type="molecule type" value="Genomic_DNA"/>
</dbReference>
<reference evidence="1" key="1">
    <citation type="journal article" date="2014" name="Int. J. Syst. Evol. Microbiol.">
        <title>Complete genome sequence of Corynebacterium casei LMG S-19264T (=DSM 44701T), isolated from a smear-ripened cheese.</title>
        <authorList>
            <consortium name="US DOE Joint Genome Institute (JGI-PGF)"/>
            <person name="Walter F."/>
            <person name="Albersmeier A."/>
            <person name="Kalinowski J."/>
            <person name="Ruckert C."/>
        </authorList>
    </citation>
    <scope>NUCLEOTIDE SEQUENCE</scope>
    <source>
        <strain evidence="1">CGMCC 1.10749</strain>
    </source>
</reference>
<name>A0A8H9FW95_9MICO</name>